<dbReference type="STRING" id="571933.SAMN05216362_102215"/>
<dbReference type="AlphaFoldDB" id="A0A1H9ABH3"/>
<evidence type="ECO:0000313" key="2">
    <source>
        <dbReference type="Proteomes" id="UP000199427"/>
    </source>
</evidence>
<evidence type="ECO:0000313" key="1">
    <source>
        <dbReference type="EMBL" id="SEP74112.1"/>
    </source>
</evidence>
<sequence length="269" mass="32084">MNQAEIHEFLVQFFYKRQATIEYNEQGILRVKLTEELDKRLMNRPFYWQYVKKIGHQGEPMTVTFISDENKKDEKGEWIHYGSPRLEQLFQIILEEGKYTELYENNPSQDRQPLHPWFVCNLLVRYQGAYTHDEMVSVGVYLINGTMRFKMMDEILDQSFSTIIPDLCYKIPPIISTKRAVLMINEEIKERIEMKSAAFAEQSNKLYEKEIKMTEQLFQQREDDDGELLKENIEKQIYDRLYPKVHLKLVNCGLFYLSETQSKNMMSIS</sequence>
<dbReference type="Pfam" id="PF11079">
    <property type="entry name" value="YqhG"/>
    <property type="match status" value="1"/>
</dbReference>
<name>A0A1H9ABH3_9BACI</name>
<dbReference type="EMBL" id="FOES01000002">
    <property type="protein sequence ID" value="SEP74112.1"/>
    <property type="molecule type" value="Genomic_DNA"/>
</dbReference>
<reference evidence="1 2" key="1">
    <citation type="submission" date="2016-10" db="EMBL/GenBank/DDBJ databases">
        <authorList>
            <person name="de Groot N.N."/>
        </authorList>
    </citation>
    <scope>NUCLEOTIDE SEQUENCE [LARGE SCALE GENOMIC DNA]</scope>
    <source>
        <strain evidence="1 2">DSM 21633</strain>
    </source>
</reference>
<proteinExistence type="predicted"/>
<keyword evidence="2" id="KW-1185">Reference proteome</keyword>
<dbReference type="InterPro" id="IPR024562">
    <property type="entry name" value="YqhG"/>
</dbReference>
<protein>
    <submittedName>
        <fullName evidence="1">Uncharacterized protein</fullName>
    </submittedName>
</protein>
<dbReference type="OrthoDB" id="2433584at2"/>
<gene>
    <name evidence="1" type="ORF">SAMN05216362_102215</name>
</gene>
<organism evidence="1 2">
    <name type="scientific">Piscibacillus halophilus</name>
    <dbReference type="NCBI Taxonomy" id="571933"/>
    <lineage>
        <taxon>Bacteria</taxon>
        <taxon>Bacillati</taxon>
        <taxon>Bacillota</taxon>
        <taxon>Bacilli</taxon>
        <taxon>Bacillales</taxon>
        <taxon>Bacillaceae</taxon>
        <taxon>Piscibacillus</taxon>
    </lineage>
</organism>
<dbReference type="Proteomes" id="UP000199427">
    <property type="component" value="Unassembled WGS sequence"/>
</dbReference>
<accession>A0A1H9ABH3</accession>
<dbReference type="RefSeq" id="WP_091772390.1">
    <property type="nucleotide sequence ID" value="NZ_FOES01000002.1"/>
</dbReference>